<proteinExistence type="predicted"/>
<dbReference type="InterPro" id="IPR000863">
    <property type="entry name" value="Sulfotransferase_dom"/>
</dbReference>
<keyword evidence="1 3" id="KW-0808">Transferase</keyword>
<accession>A3ISM1</accession>
<gene>
    <name evidence="3" type="ORF">CY0110_20378</name>
</gene>
<evidence type="ECO:0000256" key="1">
    <source>
        <dbReference type="ARBA" id="ARBA00022679"/>
    </source>
</evidence>
<name>A3ISM1_9CHRO</name>
<dbReference type="eggNOG" id="COG4714">
    <property type="taxonomic scope" value="Bacteria"/>
</dbReference>
<protein>
    <submittedName>
        <fullName evidence="3">Sulfotransferase</fullName>
    </submittedName>
</protein>
<dbReference type="PANTHER" id="PTHR12788">
    <property type="entry name" value="PROTEIN-TYROSINE SULFOTRANSFERASE 2"/>
    <property type="match status" value="1"/>
</dbReference>
<dbReference type="Pfam" id="PF00685">
    <property type="entry name" value="Sulfotransfer_1"/>
    <property type="match status" value="1"/>
</dbReference>
<reference evidence="3 4" key="1">
    <citation type="submission" date="2007-03" db="EMBL/GenBank/DDBJ databases">
        <authorList>
            <person name="Stal L."/>
            <person name="Ferriera S."/>
            <person name="Johnson J."/>
            <person name="Kravitz S."/>
            <person name="Beeson K."/>
            <person name="Sutton G."/>
            <person name="Rogers Y.-H."/>
            <person name="Friedman R."/>
            <person name="Frazier M."/>
            <person name="Venter J.C."/>
        </authorList>
    </citation>
    <scope>NUCLEOTIDE SEQUENCE [LARGE SCALE GENOMIC DNA]</scope>
    <source>
        <strain evidence="3 4">CCY0110</strain>
    </source>
</reference>
<evidence type="ECO:0000259" key="2">
    <source>
        <dbReference type="Pfam" id="PF00685"/>
    </source>
</evidence>
<sequence>MVISNFKKPIFIVGSGRSGTTFLGSCIGKIPEISYHVEPIVIKAAARYVYTNQWSNLKAKWFYRTLYAWLMRIHFDTDLRLAEKTPRNSFIIPFLYKIFPDAQFVHIIRDGRDVTVSLLEKPWYRADQVNSGQVEPGGYPHGPYARFWVEPDRIEEFETTSDTHRCIWLWRRYLETILQATSHLPKNQYYELRYEQLVFNTADETERLLDFLEISNSKSRKQFHKATANVKSDSVGRWKSELSENQLKEIYQDAGELLVRLNYYI</sequence>
<dbReference type="EMBL" id="AAXW01000023">
    <property type="protein sequence ID" value="EAZ90591.1"/>
    <property type="molecule type" value="Genomic_DNA"/>
</dbReference>
<evidence type="ECO:0000313" key="3">
    <source>
        <dbReference type="EMBL" id="EAZ90591.1"/>
    </source>
</evidence>
<dbReference type="GO" id="GO:0008476">
    <property type="term" value="F:protein-tyrosine sulfotransferase activity"/>
    <property type="evidence" value="ECO:0007669"/>
    <property type="project" value="InterPro"/>
</dbReference>
<dbReference type="Gene3D" id="3.40.50.300">
    <property type="entry name" value="P-loop containing nucleotide triphosphate hydrolases"/>
    <property type="match status" value="1"/>
</dbReference>
<dbReference type="Proteomes" id="UP000003781">
    <property type="component" value="Unassembled WGS sequence"/>
</dbReference>
<dbReference type="InterPro" id="IPR026634">
    <property type="entry name" value="TPST-like"/>
</dbReference>
<dbReference type="AlphaFoldDB" id="A3ISM1"/>
<dbReference type="PANTHER" id="PTHR12788:SF10">
    <property type="entry name" value="PROTEIN-TYROSINE SULFOTRANSFERASE"/>
    <property type="match status" value="1"/>
</dbReference>
<keyword evidence="4" id="KW-1185">Reference proteome</keyword>
<evidence type="ECO:0000313" key="4">
    <source>
        <dbReference type="Proteomes" id="UP000003781"/>
    </source>
</evidence>
<organism evidence="3 4">
    <name type="scientific">Crocosphaera chwakensis CCY0110</name>
    <dbReference type="NCBI Taxonomy" id="391612"/>
    <lineage>
        <taxon>Bacteria</taxon>
        <taxon>Bacillati</taxon>
        <taxon>Cyanobacteriota</taxon>
        <taxon>Cyanophyceae</taxon>
        <taxon>Oscillatoriophycideae</taxon>
        <taxon>Chroococcales</taxon>
        <taxon>Aphanothecaceae</taxon>
        <taxon>Crocosphaera</taxon>
        <taxon>Crocosphaera chwakensis</taxon>
    </lineage>
</organism>
<feature type="domain" description="Sulfotransferase" evidence="2">
    <location>
        <begin position="8"/>
        <end position="242"/>
    </location>
</feature>
<dbReference type="SUPFAM" id="SSF52540">
    <property type="entry name" value="P-loop containing nucleoside triphosphate hydrolases"/>
    <property type="match status" value="1"/>
</dbReference>
<comment type="caution">
    <text evidence="3">The sequence shown here is derived from an EMBL/GenBank/DDBJ whole genome shotgun (WGS) entry which is preliminary data.</text>
</comment>
<dbReference type="RefSeq" id="WP_008276374.1">
    <property type="nucleotide sequence ID" value="NZ_AAXW01000023.1"/>
</dbReference>
<dbReference type="InterPro" id="IPR027417">
    <property type="entry name" value="P-loop_NTPase"/>
</dbReference>